<feature type="transmembrane region" description="Helical" evidence="1">
    <location>
        <begin position="21"/>
        <end position="43"/>
    </location>
</feature>
<name>A0ABX8GY91_9BACT</name>
<evidence type="ECO:0000313" key="3">
    <source>
        <dbReference type="Proteomes" id="UP000682802"/>
    </source>
</evidence>
<dbReference type="SUPFAM" id="SSF55961">
    <property type="entry name" value="Bet v1-like"/>
    <property type="match status" value="1"/>
</dbReference>
<evidence type="ECO:0000256" key="1">
    <source>
        <dbReference type="SAM" id="Phobius"/>
    </source>
</evidence>
<dbReference type="Proteomes" id="UP000682802">
    <property type="component" value="Chromosome 1"/>
</dbReference>
<keyword evidence="1" id="KW-0472">Membrane</keyword>
<dbReference type="RefSeq" id="WP_144072495.1">
    <property type="nucleotide sequence ID" value="NZ_CP076128.1"/>
</dbReference>
<sequence>MSNLLFDKIEAKFGQFKQSIMIRYFSLGVLTVIALFFGIGMLLPSTYLVNQKVYINAPQKEVFGYIDNLHKWNDWAFKLEEEGSRLSPQYTGPEEGEGATHTWMSYDGSSAKIQITSSNPFDEVDLQMITNDGDFVSDIKFTIEGSEKGTVVTWIEKGDFGFQPSTRMIAFISNYQERVSEQYASALVELKTAVEKKN</sequence>
<evidence type="ECO:0000313" key="2">
    <source>
        <dbReference type="EMBL" id="QWG08581.1"/>
    </source>
</evidence>
<reference evidence="2 3" key="1">
    <citation type="submission" date="2021-05" db="EMBL/GenBank/DDBJ databases">
        <title>Comparative genomic studies on the polysaccharide-degrading batcterial strains of the Flammeovirga genus.</title>
        <authorList>
            <person name="Zewei F."/>
            <person name="Zheng Z."/>
            <person name="Yu L."/>
            <person name="Ruyue G."/>
            <person name="Yanhong M."/>
            <person name="Yuanyuan C."/>
            <person name="Jingyan G."/>
            <person name="Wenjun H."/>
        </authorList>
    </citation>
    <scope>NUCLEOTIDE SEQUENCE [LARGE SCALE GENOMIC DNA]</scope>
    <source>
        <strain evidence="2 3">YS10</strain>
    </source>
</reference>
<keyword evidence="1" id="KW-1133">Transmembrane helix</keyword>
<keyword evidence="3" id="KW-1185">Reference proteome</keyword>
<dbReference type="Gene3D" id="3.30.530.20">
    <property type="match status" value="1"/>
</dbReference>
<dbReference type="EMBL" id="CP076128">
    <property type="protein sequence ID" value="QWG08581.1"/>
    <property type="molecule type" value="Genomic_DNA"/>
</dbReference>
<dbReference type="InterPro" id="IPR023393">
    <property type="entry name" value="START-like_dom_sf"/>
</dbReference>
<protein>
    <submittedName>
        <fullName evidence="2">SRPBCC family protein</fullName>
    </submittedName>
</protein>
<keyword evidence="1" id="KW-0812">Transmembrane</keyword>
<proteinExistence type="predicted"/>
<organism evidence="2 3">
    <name type="scientific">Flammeovirga kamogawensis</name>
    <dbReference type="NCBI Taxonomy" id="373891"/>
    <lineage>
        <taxon>Bacteria</taxon>
        <taxon>Pseudomonadati</taxon>
        <taxon>Bacteroidota</taxon>
        <taxon>Cytophagia</taxon>
        <taxon>Cytophagales</taxon>
        <taxon>Flammeovirgaceae</taxon>
        <taxon>Flammeovirga</taxon>
    </lineage>
</organism>
<accession>A0ABX8GY91</accession>
<gene>
    <name evidence="2" type="ORF">KM029_06490</name>
</gene>